<dbReference type="PATRIC" id="fig|931276.5.peg.2163"/>
<dbReference type="GO" id="GO:0006811">
    <property type="term" value="P:monoatomic ion transport"/>
    <property type="evidence" value="ECO:0007669"/>
    <property type="project" value="UniProtKB-KW"/>
</dbReference>
<evidence type="ECO:0000256" key="8">
    <source>
        <dbReference type="ARBA" id="ARBA00022692"/>
    </source>
</evidence>
<comment type="function">
    <text evidence="1">Multidrug efflux pump.</text>
</comment>
<dbReference type="HOGENOM" id="CLU_012893_5_1_9"/>
<evidence type="ECO:0000256" key="5">
    <source>
        <dbReference type="ARBA" id="ARBA00022448"/>
    </source>
</evidence>
<dbReference type="RefSeq" id="WP_015392250.1">
    <property type="nucleotide sequence ID" value="NC_020291.1"/>
</dbReference>
<keyword evidence="11 13" id="KW-0472">Membrane</keyword>
<dbReference type="InterPro" id="IPR002528">
    <property type="entry name" value="MATE_fam"/>
</dbReference>
<evidence type="ECO:0000256" key="11">
    <source>
        <dbReference type="ARBA" id="ARBA00023136"/>
    </source>
</evidence>
<reference evidence="14 15" key="1">
    <citation type="submission" date="2013-02" db="EMBL/GenBank/DDBJ databases">
        <title>Genome sequence of Clostridium saccharoperbutylacetonicum N1-4(HMT).</title>
        <authorList>
            <person name="Poehlein A."/>
            <person name="Daniel R."/>
        </authorList>
    </citation>
    <scope>NUCLEOTIDE SEQUENCE [LARGE SCALE GENOMIC DNA]</scope>
    <source>
        <strain evidence="15">N1-4(HMT)</strain>
    </source>
</reference>
<dbReference type="CDD" id="cd13134">
    <property type="entry name" value="MATE_like_8"/>
    <property type="match status" value="1"/>
</dbReference>
<evidence type="ECO:0000256" key="13">
    <source>
        <dbReference type="SAM" id="Phobius"/>
    </source>
</evidence>
<keyword evidence="7" id="KW-1003">Cell membrane</keyword>
<feature type="transmembrane region" description="Helical" evidence="13">
    <location>
        <begin position="237"/>
        <end position="257"/>
    </location>
</feature>
<feature type="transmembrane region" description="Helical" evidence="13">
    <location>
        <begin position="324"/>
        <end position="346"/>
    </location>
</feature>
<dbReference type="GO" id="GO:0042910">
    <property type="term" value="F:xenobiotic transmembrane transporter activity"/>
    <property type="evidence" value="ECO:0007669"/>
    <property type="project" value="InterPro"/>
</dbReference>
<keyword evidence="8 13" id="KW-0812">Transmembrane</keyword>
<dbReference type="InterPro" id="IPR050222">
    <property type="entry name" value="MATE_MdtK"/>
</dbReference>
<keyword evidence="15" id="KW-1185">Reference proteome</keyword>
<dbReference type="PANTHER" id="PTHR43298:SF2">
    <property type="entry name" value="FMN_FAD EXPORTER YEEO-RELATED"/>
    <property type="match status" value="1"/>
</dbReference>
<sequence>MIEKFFKKSPYLSAMLAIAIPVSIQSLFQASLSVIDQAMVGQLGENAIAAVGLGSRFPNIFIITLNAIGASTSIMVSQFWGKKDKENIARSFGGNLFIGLLITLIFSLLSFGFPNQVLSWYTKDAKVIELGSEYLKTIAVGYIPILLITMYSSILRSTEHVKLPMFAGIFGILMNTLLNYILIFGKFGFGAMGLQGTAYATTITRLLEALILFTCIYAKKYPGAFKIKEIFNLSAEFIKKIIIISTPILINEFLWAVGETMYSIVYGRMGTDEVAAMTLTFPIQSLSIGLFSGVSVAAGIMIGNKLGKNENEEAFKYSRKFIKLGIVGAAIFGIVLIMLSKLYVVIFNISNDLKDCTIKILIMFALVLWIKVSNMIIGGGILRSGGQTKYTLYLDMFGTWGIGVPFGFISAFIFKLPIEWVYLIISSEELARLIIGLKLMYSKKWMANITENNTGECSINK</sequence>
<evidence type="ECO:0000256" key="6">
    <source>
        <dbReference type="ARBA" id="ARBA00022449"/>
    </source>
</evidence>
<dbReference type="InterPro" id="IPR048279">
    <property type="entry name" value="MdtK-like"/>
</dbReference>
<dbReference type="AlphaFoldDB" id="M1LSH4"/>
<protein>
    <recommendedName>
        <fullName evidence="4">Probable multidrug resistance protein NorM</fullName>
    </recommendedName>
    <alternativeName>
        <fullName evidence="12">Multidrug-efflux transporter</fullName>
    </alternativeName>
</protein>
<keyword evidence="6" id="KW-0050">Antiport</keyword>
<feature type="transmembrane region" description="Helical" evidence="13">
    <location>
        <begin position="394"/>
        <end position="414"/>
    </location>
</feature>
<feature type="transmembrane region" description="Helical" evidence="13">
    <location>
        <begin position="134"/>
        <end position="154"/>
    </location>
</feature>
<evidence type="ECO:0000313" key="15">
    <source>
        <dbReference type="Proteomes" id="UP000011728"/>
    </source>
</evidence>
<dbReference type="EMBL" id="CP004121">
    <property type="protein sequence ID" value="AGF55930.1"/>
    <property type="molecule type" value="Genomic_DNA"/>
</dbReference>
<feature type="transmembrane region" description="Helical" evidence="13">
    <location>
        <begin position="358"/>
        <end position="382"/>
    </location>
</feature>
<dbReference type="NCBIfam" id="TIGR00797">
    <property type="entry name" value="matE"/>
    <property type="match status" value="1"/>
</dbReference>
<gene>
    <name evidence="14" type="ORF">Cspa_c21640</name>
</gene>
<keyword evidence="10" id="KW-0406">Ion transport</keyword>
<evidence type="ECO:0000256" key="7">
    <source>
        <dbReference type="ARBA" id="ARBA00022475"/>
    </source>
</evidence>
<feature type="transmembrane region" description="Helical" evidence="13">
    <location>
        <begin position="277"/>
        <end position="303"/>
    </location>
</feature>
<keyword evidence="9 13" id="KW-1133">Transmembrane helix</keyword>
<dbReference type="GO" id="GO:0005886">
    <property type="term" value="C:plasma membrane"/>
    <property type="evidence" value="ECO:0007669"/>
    <property type="project" value="UniProtKB-SubCell"/>
</dbReference>
<feature type="transmembrane region" description="Helical" evidence="13">
    <location>
        <begin position="60"/>
        <end position="80"/>
    </location>
</feature>
<evidence type="ECO:0000256" key="3">
    <source>
        <dbReference type="ARBA" id="ARBA00010199"/>
    </source>
</evidence>
<dbReference type="Pfam" id="PF01554">
    <property type="entry name" value="MatE"/>
    <property type="match status" value="2"/>
</dbReference>
<comment type="subcellular location">
    <subcellularLocation>
        <location evidence="2">Cell membrane</location>
        <topology evidence="2">Multi-pass membrane protein</topology>
    </subcellularLocation>
</comment>
<feature type="transmembrane region" description="Helical" evidence="13">
    <location>
        <begin position="166"/>
        <end position="185"/>
    </location>
</feature>
<dbReference type="PANTHER" id="PTHR43298">
    <property type="entry name" value="MULTIDRUG RESISTANCE PROTEIN NORM-RELATED"/>
    <property type="match status" value="1"/>
</dbReference>
<dbReference type="PIRSF" id="PIRSF006603">
    <property type="entry name" value="DinF"/>
    <property type="match status" value="1"/>
</dbReference>
<evidence type="ECO:0000256" key="10">
    <source>
        <dbReference type="ARBA" id="ARBA00023065"/>
    </source>
</evidence>
<dbReference type="Proteomes" id="UP000011728">
    <property type="component" value="Chromosome"/>
</dbReference>
<keyword evidence="5" id="KW-0813">Transport</keyword>
<evidence type="ECO:0000256" key="2">
    <source>
        <dbReference type="ARBA" id="ARBA00004651"/>
    </source>
</evidence>
<evidence type="ECO:0000256" key="1">
    <source>
        <dbReference type="ARBA" id="ARBA00003408"/>
    </source>
</evidence>
<evidence type="ECO:0000313" key="14">
    <source>
        <dbReference type="EMBL" id="AGF55930.1"/>
    </source>
</evidence>
<dbReference type="GO" id="GO:0015297">
    <property type="term" value="F:antiporter activity"/>
    <property type="evidence" value="ECO:0007669"/>
    <property type="project" value="UniProtKB-KW"/>
</dbReference>
<evidence type="ECO:0000256" key="9">
    <source>
        <dbReference type="ARBA" id="ARBA00022989"/>
    </source>
</evidence>
<evidence type="ECO:0000256" key="4">
    <source>
        <dbReference type="ARBA" id="ARBA00020268"/>
    </source>
</evidence>
<comment type="similarity">
    <text evidence="3">Belongs to the multi antimicrobial extrusion (MATE) (TC 2.A.66.1) family.</text>
</comment>
<dbReference type="STRING" id="36745.CLSAP_19870"/>
<dbReference type="eggNOG" id="COG0534">
    <property type="taxonomic scope" value="Bacteria"/>
</dbReference>
<dbReference type="KEGG" id="csr:Cspa_c21640"/>
<feature type="transmembrane region" description="Helical" evidence="13">
    <location>
        <begin position="12"/>
        <end position="35"/>
    </location>
</feature>
<accession>M1LSH4</accession>
<evidence type="ECO:0000256" key="12">
    <source>
        <dbReference type="ARBA" id="ARBA00031636"/>
    </source>
</evidence>
<organism evidence="14 15">
    <name type="scientific">Clostridium saccharoperbutylacetonicum N1-4(HMT)</name>
    <dbReference type="NCBI Taxonomy" id="931276"/>
    <lineage>
        <taxon>Bacteria</taxon>
        <taxon>Bacillati</taxon>
        <taxon>Bacillota</taxon>
        <taxon>Clostridia</taxon>
        <taxon>Eubacteriales</taxon>
        <taxon>Clostridiaceae</taxon>
        <taxon>Clostridium</taxon>
    </lineage>
</organism>
<feature type="transmembrane region" description="Helical" evidence="13">
    <location>
        <begin position="92"/>
        <end position="114"/>
    </location>
</feature>
<name>M1LSH4_9CLOT</name>
<proteinExistence type="inferred from homology"/>